<protein>
    <submittedName>
        <fullName evidence="1">Uncharacterized protein</fullName>
    </submittedName>
</protein>
<dbReference type="EMBL" id="BARW01032159">
    <property type="protein sequence ID" value="GAJ10211.1"/>
    <property type="molecule type" value="Genomic_DNA"/>
</dbReference>
<dbReference type="AlphaFoldDB" id="X1VAG1"/>
<comment type="caution">
    <text evidence="1">The sequence shown here is derived from an EMBL/GenBank/DDBJ whole genome shotgun (WGS) entry which is preliminary data.</text>
</comment>
<proteinExistence type="predicted"/>
<reference evidence="1" key="1">
    <citation type="journal article" date="2014" name="Front. Microbiol.">
        <title>High frequency of phylogenetically diverse reductive dehalogenase-homologous genes in deep subseafloor sedimentary metagenomes.</title>
        <authorList>
            <person name="Kawai M."/>
            <person name="Futagami T."/>
            <person name="Toyoda A."/>
            <person name="Takaki Y."/>
            <person name="Nishi S."/>
            <person name="Hori S."/>
            <person name="Arai W."/>
            <person name="Tsubouchi T."/>
            <person name="Morono Y."/>
            <person name="Uchiyama I."/>
            <person name="Ito T."/>
            <person name="Fujiyama A."/>
            <person name="Inagaki F."/>
            <person name="Takami H."/>
        </authorList>
    </citation>
    <scope>NUCLEOTIDE SEQUENCE</scope>
    <source>
        <strain evidence="1">Expedition CK06-06</strain>
    </source>
</reference>
<name>X1VAG1_9ZZZZ</name>
<accession>X1VAG1</accession>
<feature type="non-terminal residue" evidence="1">
    <location>
        <position position="134"/>
    </location>
</feature>
<sequence length="134" mass="14751">MLRKDTSLIIMTLVLFITAGMALINPVQAYSFPDGKIEGIWQGTLKVSGMELRIVFTISRNPDNTLTATYDVPEQNVTGAPVDEITFVNREVLLKIIPIDGVFKGKLTEDGEKIDGQWAQSGMALPLVLERTEA</sequence>
<gene>
    <name evidence="1" type="ORF">S12H4_50965</name>
</gene>
<organism evidence="1">
    <name type="scientific">marine sediment metagenome</name>
    <dbReference type="NCBI Taxonomy" id="412755"/>
    <lineage>
        <taxon>unclassified sequences</taxon>
        <taxon>metagenomes</taxon>
        <taxon>ecological metagenomes</taxon>
    </lineage>
</organism>
<evidence type="ECO:0000313" key="1">
    <source>
        <dbReference type="EMBL" id="GAJ10211.1"/>
    </source>
</evidence>